<comment type="caution">
    <text evidence="2">The sequence shown here is derived from an EMBL/GenBank/DDBJ whole genome shotgun (WGS) entry which is preliminary data.</text>
</comment>
<dbReference type="Proteomes" id="UP000285655">
    <property type="component" value="Unassembled WGS sequence"/>
</dbReference>
<reference evidence="2 3" key="1">
    <citation type="journal article" date="2017" name="ISME J.">
        <title>Energy and carbon metabolisms in a deep terrestrial subsurface fluid microbial community.</title>
        <authorList>
            <person name="Momper L."/>
            <person name="Jungbluth S.P."/>
            <person name="Lee M.D."/>
            <person name="Amend J.P."/>
        </authorList>
    </citation>
    <scope>NUCLEOTIDE SEQUENCE [LARGE SCALE GENOMIC DNA]</scope>
    <source>
        <strain evidence="2">SURF_29</strain>
    </source>
</reference>
<dbReference type="AlphaFoldDB" id="A0A419DGK1"/>
<gene>
    <name evidence="2" type="ORF">C4544_00225</name>
</gene>
<organism evidence="2 3">
    <name type="scientific">candidate division WS5 bacterium</name>
    <dbReference type="NCBI Taxonomy" id="2093353"/>
    <lineage>
        <taxon>Bacteria</taxon>
        <taxon>candidate division WS5</taxon>
    </lineage>
</organism>
<proteinExistence type="predicted"/>
<name>A0A419DGK1_9BACT</name>
<keyword evidence="1" id="KW-1133">Transmembrane helix</keyword>
<feature type="transmembrane region" description="Helical" evidence="1">
    <location>
        <begin position="17"/>
        <end position="38"/>
    </location>
</feature>
<keyword evidence="1" id="KW-0812">Transmembrane</keyword>
<evidence type="ECO:0000313" key="3">
    <source>
        <dbReference type="Proteomes" id="UP000285655"/>
    </source>
</evidence>
<accession>A0A419DGK1</accession>
<sequence length="161" mass="17910">MKTQTTTHGFNLNMRTFMFFVGAFVVASIILSVGYVVITGIQERSDQADATRIAAEKTQLDQKAQSFQEELSQLSELQVGIDKSVNDIVISNNSVPKLCNEDPSGCEYFKKLNRERLEESFNPALKNAVSAYNDFAPKIPSDVLDYAGYPQKYGDDGKPIQ</sequence>
<protein>
    <submittedName>
        <fullName evidence="2">Uncharacterized protein</fullName>
    </submittedName>
</protein>
<evidence type="ECO:0000256" key="1">
    <source>
        <dbReference type="SAM" id="Phobius"/>
    </source>
</evidence>
<evidence type="ECO:0000313" key="2">
    <source>
        <dbReference type="EMBL" id="RJO62266.1"/>
    </source>
</evidence>
<keyword evidence="1" id="KW-0472">Membrane</keyword>
<dbReference type="EMBL" id="QZJW01000002">
    <property type="protein sequence ID" value="RJO62266.1"/>
    <property type="molecule type" value="Genomic_DNA"/>
</dbReference>